<comment type="subcellular location">
    <subcellularLocation>
        <location evidence="1">Membrane</location>
        <topology evidence="1">Multi-pass membrane protein</topology>
    </subcellularLocation>
</comment>
<feature type="domain" description="Sodium/calcium exchanger membrane region" evidence="6">
    <location>
        <begin position="169"/>
        <end position="304"/>
    </location>
</feature>
<dbReference type="Proteomes" id="UP001524383">
    <property type="component" value="Unassembled WGS sequence"/>
</dbReference>
<keyword evidence="2 5" id="KW-0812">Transmembrane</keyword>
<feature type="transmembrane region" description="Helical" evidence="5">
    <location>
        <begin position="237"/>
        <end position="259"/>
    </location>
</feature>
<dbReference type="GO" id="GO:0016020">
    <property type="term" value="C:membrane"/>
    <property type="evidence" value="ECO:0007669"/>
    <property type="project" value="UniProtKB-SubCell"/>
</dbReference>
<keyword evidence="3 5" id="KW-1133">Transmembrane helix</keyword>
<evidence type="ECO:0000313" key="7">
    <source>
        <dbReference type="EMBL" id="MCQ1538629.1"/>
    </source>
</evidence>
<dbReference type="InterPro" id="IPR004481">
    <property type="entry name" value="K/Na/Ca-exchanger"/>
</dbReference>
<comment type="caution">
    <text evidence="7">The sequence shown here is derived from an EMBL/GenBank/DDBJ whole genome shotgun (WGS) entry which is preliminary data.</text>
</comment>
<feature type="transmembrane region" description="Helical" evidence="5">
    <location>
        <begin position="133"/>
        <end position="149"/>
    </location>
</feature>
<evidence type="ECO:0000259" key="6">
    <source>
        <dbReference type="Pfam" id="PF01699"/>
    </source>
</evidence>
<dbReference type="PANTHER" id="PTHR10846:SF8">
    <property type="entry name" value="INNER MEMBRANE PROTEIN YRBG"/>
    <property type="match status" value="1"/>
</dbReference>
<keyword evidence="4 5" id="KW-0472">Membrane</keyword>
<evidence type="ECO:0000313" key="8">
    <source>
        <dbReference type="Proteomes" id="UP001524383"/>
    </source>
</evidence>
<organism evidence="7 8">
    <name type="scientific">Methanocalculus taiwanensis</name>
    <dbReference type="NCBI Taxonomy" id="106207"/>
    <lineage>
        <taxon>Archaea</taxon>
        <taxon>Methanobacteriati</taxon>
        <taxon>Methanobacteriota</taxon>
        <taxon>Stenosarchaea group</taxon>
        <taxon>Methanomicrobia</taxon>
        <taxon>Methanomicrobiales</taxon>
        <taxon>Methanocalculaceae</taxon>
        <taxon>Methanocalculus</taxon>
    </lineage>
</organism>
<dbReference type="NCBIfam" id="TIGR00367">
    <property type="entry name" value="calcium/sodium antiporter"/>
    <property type="match status" value="1"/>
</dbReference>
<evidence type="ECO:0000256" key="5">
    <source>
        <dbReference type="SAM" id="Phobius"/>
    </source>
</evidence>
<gene>
    <name evidence="7" type="ORF">FTO68_06480</name>
</gene>
<feature type="transmembrane region" description="Helical" evidence="5">
    <location>
        <begin position="68"/>
        <end position="90"/>
    </location>
</feature>
<dbReference type="InterPro" id="IPR004837">
    <property type="entry name" value="NaCa_Exmemb"/>
</dbReference>
<dbReference type="AlphaFoldDB" id="A0ABD4TKB8"/>
<dbReference type="PANTHER" id="PTHR10846">
    <property type="entry name" value="SODIUM/POTASSIUM/CALCIUM EXCHANGER"/>
    <property type="match status" value="1"/>
</dbReference>
<name>A0ABD4TKB8_9EURY</name>
<feature type="transmembrane region" description="Helical" evidence="5">
    <location>
        <begin position="288"/>
        <end position="307"/>
    </location>
</feature>
<evidence type="ECO:0000256" key="3">
    <source>
        <dbReference type="ARBA" id="ARBA00022989"/>
    </source>
</evidence>
<feature type="transmembrane region" description="Helical" evidence="5">
    <location>
        <begin position="6"/>
        <end position="23"/>
    </location>
</feature>
<dbReference type="Gene3D" id="1.20.1420.30">
    <property type="entry name" value="NCX, central ion-binding region"/>
    <property type="match status" value="2"/>
</dbReference>
<feature type="domain" description="Sodium/calcium exchanger membrane region" evidence="6">
    <location>
        <begin position="5"/>
        <end position="148"/>
    </location>
</feature>
<evidence type="ECO:0000256" key="2">
    <source>
        <dbReference type="ARBA" id="ARBA00022692"/>
    </source>
</evidence>
<evidence type="ECO:0000256" key="1">
    <source>
        <dbReference type="ARBA" id="ARBA00004141"/>
    </source>
</evidence>
<dbReference type="RefSeq" id="WP_255332582.1">
    <property type="nucleotide sequence ID" value="NZ_VOTZ01000011.1"/>
</dbReference>
<accession>A0ABD4TKB8</accession>
<feature type="transmembrane region" description="Helical" evidence="5">
    <location>
        <begin position="35"/>
        <end position="56"/>
    </location>
</feature>
<dbReference type="InterPro" id="IPR044880">
    <property type="entry name" value="NCX_ion-bd_dom_sf"/>
</dbReference>
<dbReference type="Pfam" id="PF01699">
    <property type="entry name" value="Na_Ca_ex"/>
    <property type="match status" value="2"/>
</dbReference>
<reference evidence="7 8" key="1">
    <citation type="submission" date="2019-08" db="EMBL/GenBank/DDBJ databases">
        <authorList>
            <person name="Chen S.-C."/>
            <person name="Lai M.-C."/>
            <person name="You Y.-T."/>
        </authorList>
    </citation>
    <scope>NUCLEOTIDE SEQUENCE [LARGE SCALE GENOMIC DNA]</scope>
    <source>
        <strain evidence="7 8">P2F9704a</strain>
    </source>
</reference>
<dbReference type="EMBL" id="VOTZ01000011">
    <property type="protein sequence ID" value="MCQ1538629.1"/>
    <property type="molecule type" value="Genomic_DNA"/>
</dbReference>
<evidence type="ECO:0000256" key="4">
    <source>
        <dbReference type="ARBA" id="ARBA00023136"/>
    </source>
</evidence>
<keyword evidence="8" id="KW-1185">Reference proteome</keyword>
<proteinExistence type="predicted"/>
<sequence length="308" mass="31509">MIIEAALFVVGIILLVKGADLFVGGGSGLASRFGITPSLIGFTVVAFGTSLPEFVVSLNAGLTGNPEIATGNIIGSNIANIALVLALCGLLNPHALNRDDPANSGMKKQAALMLAATALFIVLAWPGTLSAPAGTIFLLAFILILRALWKEGREEGNLPSRQKGSLDYFLTAGGIVAVIIGAQLVVTSAVGIATALGVSAFVIGMTIVAIGTSLPELATSVVAIIKDQPGISVGNLLGSNIFNLLFVMGIIALITPIPIAETGDLLVMAFFSLAVLPLIYADGRATRIISLAVLIGYFAYIGILAGLI</sequence>
<protein>
    <submittedName>
        <fullName evidence="7">Calcium/sodium antiporter</fullName>
    </submittedName>
</protein>
<feature type="transmembrane region" description="Helical" evidence="5">
    <location>
        <begin position="169"/>
        <end position="192"/>
    </location>
</feature>
<feature type="transmembrane region" description="Helical" evidence="5">
    <location>
        <begin position="198"/>
        <end position="225"/>
    </location>
</feature>
<feature type="transmembrane region" description="Helical" evidence="5">
    <location>
        <begin position="265"/>
        <end position="281"/>
    </location>
</feature>